<keyword evidence="1" id="KW-0472">Membrane</keyword>
<reference evidence="2 3" key="1">
    <citation type="journal article" date="2015" name="Nature">
        <title>rRNA introns, odd ribosomes, and small enigmatic genomes across a large radiation of phyla.</title>
        <authorList>
            <person name="Brown C.T."/>
            <person name="Hug L.A."/>
            <person name="Thomas B.C."/>
            <person name="Sharon I."/>
            <person name="Castelle C.J."/>
            <person name="Singh A."/>
            <person name="Wilkins M.J."/>
            <person name="Williams K.H."/>
            <person name="Banfield J.F."/>
        </authorList>
    </citation>
    <scope>NUCLEOTIDE SEQUENCE [LARGE SCALE GENOMIC DNA]</scope>
</reference>
<dbReference type="PANTHER" id="PTHR37309:SF1">
    <property type="entry name" value="SLR0284 PROTEIN"/>
    <property type="match status" value="1"/>
</dbReference>
<keyword evidence="1" id="KW-1133">Transmembrane helix</keyword>
<gene>
    <name evidence="2" type="ORF">UX67_C0033G0006</name>
</gene>
<evidence type="ECO:0008006" key="4">
    <source>
        <dbReference type="Google" id="ProtNLM"/>
    </source>
</evidence>
<feature type="transmembrane region" description="Helical" evidence="1">
    <location>
        <begin position="34"/>
        <end position="62"/>
    </location>
</feature>
<feature type="transmembrane region" description="Helical" evidence="1">
    <location>
        <begin position="7"/>
        <end position="28"/>
    </location>
</feature>
<feature type="transmembrane region" description="Helical" evidence="1">
    <location>
        <begin position="111"/>
        <end position="132"/>
    </location>
</feature>
<dbReference type="Pfam" id="PF04020">
    <property type="entry name" value="Phage_holin_4_2"/>
    <property type="match status" value="1"/>
</dbReference>
<protein>
    <recommendedName>
        <fullName evidence="4">Integral membrane protein</fullName>
    </recommendedName>
</protein>
<organism evidence="2 3">
    <name type="scientific">Candidatus Woesebacteria bacterium GW2011_GWF2_46_8</name>
    <dbReference type="NCBI Taxonomy" id="1618604"/>
    <lineage>
        <taxon>Bacteria</taxon>
        <taxon>Candidatus Woeseibacteriota</taxon>
    </lineage>
</organism>
<evidence type="ECO:0000313" key="2">
    <source>
        <dbReference type="EMBL" id="KKU47610.1"/>
    </source>
</evidence>
<dbReference type="PANTHER" id="PTHR37309">
    <property type="entry name" value="SLR0284 PROTEIN"/>
    <property type="match status" value="1"/>
</dbReference>
<dbReference type="AlphaFoldDB" id="A0A0G1TQI0"/>
<dbReference type="Proteomes" id="UP000034831">
    <property type="component" value="Unassembled WGS sequence"/>
</dbReference>
<accession>A0A0G1TQI0</accession>
<evidence type="ECO:0000256" key="1">
    <source>
        <dbReference type="SAM" id="Phobius"/>
    </source>
</evidence>
<name>A0A0G1TQI0_9BACT</name>
<proteinExistence type="predicted"/>
<sequence length="133" mass="14548">MKSLIRHYVIDAVALYLASTVTSGLVFSEGVKTLLLAGLGLMAASLVVRPLINLLILPLNLLTFGLFKWVSSAVALYLVTLVVPGFKIGNFVFLGLSTDWFSLPSFSLDGIFAYIGFSFLLSLITSLMHWLFK</sequence>
<keyword evidence="1" id="KW-0812">Transmembrane</keyword>
<dbReference type="EMBL" id="LCNC01000033">
    <property type="protein sequence ID" value="KKU47610.1"/>
    <property type="molecule type" value="Genomic_DNA"/>
</dbReference>
<comment type="caution">
    <text evidence="2">The sequence shown here is derived from an EMBL/GenBank/DDBJ whole genome shotgun (WGS) entry which is preliminary data.</text>
</comment>
<evidence type="ECO:0000313" key="3">
    <source>
        <dbReference type="Proteomes" id="UP000034831"/>
    </source>
</evidence>
<dbReference type="InterPro" id="IPR007165">
    <property type="entry name" value="Phage_holin_4_2"/>
</dbReference>
<feature type="transmembrane region" description="Helical" evidence="1">
    <location>
        <begin position="74"/>
        <end position="96"/>
    </location>
</feature>